<dbReference type="Pfam" id="PF04542">
    <property type="entry name" value="Sigma70_r2"/>
    <property type="match status" value="1"/>
</dbReference>
<dbReference type="NCBIfam" id="TIGR02937">
    <property type="entry name" value="sigma70-ECF"/>
    <property type="match status" value="1"/>
</dbReference>
<dbReference type="Proteomes" id="UP000247612">
    <property type="component" value="Unassembled WGS sequence"/>
</dbReference>
<dbReference type="InterPro" id="IPR013249">
    <property type="entry name" value="RNA_pol_sigma70_r4_t2"/>
</dbReference>
<keyword evidence="3" id="KW-0731">Sigma factor</keyword>
<evidence type="ECO:0000313" key="8">
    <source>
        <dbReference type="EMBL" id="PXX77071.1"/>
    </source>
</evidence>
<gene>
    <name evidence="8" type="ORF">DES51_11210</name>
</gene>
<comment type="similarity">
    <text evidence="1">Belongs to the sigma-70 factor family. ECF subfamily.</text>
</comment>
<evidence type="ECO:0000256" key="2">
    <source>
        <dbReference type="ARBA" id="ARBA00023015"/>
    </source>
</evidence>
<dbReference type="SUPFAM" id="SSF88659">
    <property type="entry name" value="Sigma3 and sigma4 domains of RNA polymerase sigma factors"/>
    <property type="match status" value="1"/>
</dbReference>
<dbReference type="InterPro" id="IPR007627">
    <property type="entry name" value="RNA_pol_sigma70_r2"/>
</dbReference>
<keyword evidence="2" id="KW-0805">Transcription regulation</keyword>
<dbReference type="InterPro" id="IPR039425">
    <property type="entry name" value="RNA_pol_sigma-70-like"/>
</dbReference>
<evidence type="ECO:0000259" key="6">
    <source>
        <dbReference type="Pfam" id="PF04542"/>
    </source>
</evidence>
<dbReference type="PANTHER" id="PTHR43133:SF52">
    <property type="entry name" value="ECF RNA POLYMERASE SIGMA FACTOR SIGL"/>
    <property type="match status" value="1"/>
</dbReference>
<dbReference type="InterPro" id="IPR014284">
    <property type="entry name" value="RNA_pol_sigma-70_dom"/>
</dbReference>
<dbReference type="RefSeq" id="WP_022937205.1">
    <property type="nucleotide sequence ID" value="NZ_CABKRQ010000002.1"/>
</dbReference>
<dbReference type="STRING" id="1034346.GCA_000313565_00892"/>
<proteinExistence type="inferred from homology"/>
<sequence>MKDFEKIYSEYFDTVYQYTLSLCKDEAWAEELTQEAFFKALKNIGTFRGECKLSVWLCQIAKNIFYTEVKRKQRQVDYPLDTIPGTEGIEQKLLNKETAFELHKLLHRLEDPYKEVFWMRTFGELSFAEIGSLFGKSESWARVTYHRAKLKIKEGIK</sequence>
<protein>
    <submittedName>
        <fullName evidence="8">RNA polymerase sigma-70 factor (ECF subfamily)</fullName>
    </submittedName>
</protein>
<dbReference type="Gene3D" id="1.10.1740.10">
    <property type="match status" value="1"/>
</dbReference>
<dbReference type="Pfam" id="PF08281">
    <property type="entry name" value="Sigma70_r4_2"/>
    <property type="match status" value="1"/>
</dbReference>
<dbReference type="OrthoDB" id="9795666at2"/>
<dbReference type="SUPFAM" id="SSF88946">
    <property type="entry name" value="Sigma2 domain of RNA polymerase sigma factors"/>
    <property type="match status" value="1"/>
</dbReference>
<dbReference type="CDD" id="cd06171">
    <property type="entry name" value="Sigma70_r4"/>
    <property type="match status" value="1"/>
</dbReference>
<evidence type="ECO:0000256" key="5">
    <source>
        <dbReference type="ARBA" id="ARBA00023163"/>
    </source>
</evidence>
<evidence type="ECO:0000256" key="1">
    <source>
        <dbReference type="ARBA" id="ARBA00010641"/>
    </source>
</evidence>
<evidence type="ECO:0000256" key="3">
    <source>
        <dbReference type="ARBA" id="ARBA00023082"/>
    </source>
</evidence>
<evidence type="ECO:0000313" key="9">
    <source>
        <dbReference type="Proteomes" id="UP000247612"/>
    </source>
</evidence>
<feature type="domain" description="RNA polymerase sigma-70 region 2" evidence="6">
    <location>
        <begin position="8"/>
        <end position="74"/>
    </location>
</feature>
<reference evidence="8 9" key="1">
    <citation type="submission" date="2018-05" db="EMBL/GenBank/DDBJ databases">
        <title>Genomic Encyclopedia of Type Strains, Phase IV (KMG-IV): sequencing the most valuable type-strain genomes for metagenomic binning, comparative biology and taxonomic classification.</title>
        <authorList>
            <person name="Goeker M."/>
        </authorList>
    </citation>
    <scope>NUCLEOTIDE SEQUENCE [LARGE SCALE GENOMIC DNA]</scope>
    <source>
        <strain evidence="8 9">JC118</strain>
    </source>
</reference>
<dbReference type="EMBL" id="QJKH01000012">
    <property type="protein sequence ID" value="PXX77071.1"/>
    <property type="molecule type" value="Genomic_DNA"/>
</dbReference>
<dbReference type="InterPro" id="IPR013324">
    <property type="entry name" value="RNA_pol_sigma_r3/r4-like"/>
</dbReference>
<feature type="domain" description="RNA polymerase sigma factor 70 region 4 type 2" evidence="7">
    <location>
        <begin position="101"/>
        <end position="152"/>
    </location>
</feature>
<dbReference type="InterPro" id="IPR036388">
    <property type="entry name" value="WH-like_DNA-bd_sf"/>
</dbReference>
<dbReference type="InterPro" id="IPR013325">
    <property type="entry name" value="RNA_pol_sigma_r2"/>
</dbReference>
<evidence type="ECO:0000256" key="4">
    <source>
        <dbReference type="ARBA" id="ARBA00023125"/>
    </source>
</evidence>
<keyword evidence="9" id="KW-1185">Reference proteome</keyword>
<evidence type="ECO:0000259" key="7">
    <source>
        <dbReference type="Pfam" id="PF08281"/>
    </source>
</evidence>
<dbReference type="Gene3D" id="1.10.10.10">
    <property type="entry name" value="Winged helix-like DNA-binding domain superfamily/Winged helix DNA-binding domain"/>
    <property type="match status" value="1"/>
</dbReference>
<keyword evidence="4" id="KW-0238">DNA-binding</keyword>
<organism evidence="8 9">
    <name type="scientific">Dielma fastidiosa</name>
    <dbReference type="NCBI Taxonomy" id="1034346"/>
    <lineage>
        <taxon>Bacteria</taxon>
        <taxon>Bacillati</taxon>
        <taxon>Bacillota</taxon>
        <taxon>Erysipelotrichia</taxon>
        <taxon>Erysipelotrichales</taxon>
        <taxon>Erysipelotrichaceae</taxon>
        <taxon>Dielma</taxon>
    </lineage>
</organism>
<name>A0A318KGW9_9FIRM</name>
<comment type="caution">
    <text evidence="8">The sequence shown here is derived from an EMBL/GenBank/DDBJ whole genome shotgun (WGS) entry which is preliminary data.</text>
</comment>
<dbReference type="GO" id="GO:0016987">
    <property type="term" value="F:sigma factor activity"/>
    <property type="evidence" value="ECO:0007669"/>
    <property type="project" value="UniProtKB-KW"/>
</dbReference>
<dbReference type="AlphaFoldDB" id="A0A318KGW9"/>
<keyword evidence="5" id="KW-0804">Transcription</keyword>
<accession>A0A318KGW9</accession>
<dbReference type="GO" id="GO:0006352">
    <property type="term" value="P:DNA-templated transcription initiation"/>
    <property type="evidence" value="ECO:0007669"/>
    <property type="project" value="InterPro"/>
</dbReference>
<dbReference type="GO" id="GO:0003677">
    <property type="term" value="F:DNA binding"/>
    <property type="evidence" value="ECO:0007669"/>
    <property type="project" value="UniProtKB-KW"/>
</dbReference>
<dbReference type="PANTHER" id="PTHR43133">
    <property type="entry name" value="RNA POLYMERASE ECF-TYPE SIGMA FACTO"/>
    <property type="match status" value="1"/>
</dbReference>